<reference evidence="12 13" key="1">
    <citation type="submission" date="2019-07" db="EMBL/GenBank/DDBJ databases">
        <title>Flavobacterium sp. nov., isolated from glacier ice.</title>
        <authorList>
            <person name="Liu Q."/>
            <person name="Xin Y.-H."/>
        </authorList>
    </citation>
    <scope>NUCLEOTIDE SEQUENCE [LARGE SCALE GENOMIC DNA]</scope>
    <source>
        <strain evidence="12 13">ZT4R6</strain>
    </source>
</reference>
<evidence type="ECO:0000256" key="7">
    <source>
        <dbReference type="SAM" id="MobiDB-lite"/>
    </source>
</evidence>
<dbReference type="Gene3D" id="1.10.287.1260">
    <property type="match status" value="1"/>
</dbReference>
<comment type="similarity">
    <text evidence="2">Belongs to the MscS (TC 1.A.23) family.</text>
</comment>
<dbReference type="Proteomes" id="UP000320643">
    <property type="component" value="Unassembled WGS sequence"/>
</dbReference>
<dbReference type="SUPFAM" id="SSF82861">
    <property type="entry name" value="Mechanosensitive channel protein MscS (YggB), transmembrane region"/>
    <property type="match status" value="1"/>
</dbReference>
<sequence length="575" mass="63803">MPFQITAQTLSDLTGEKQEVPEQKFPDDSLGRQNPRGTVSGFIQAVADQNYTRASRFLDLTKRTQRRLKERERIVKVMQRLLDQGGDIMPYSLISNKATGRTDDDLPQNTDLIGTVTSDGVIIDLYVENKAAEDAPPVWLFSEETIAAVAALKINDNLLIDRALPQVLKDTMLGGVPIGHWLALIVLVIISYLIAWGIVFICSFLIRKIWRKAETEPTSGIIAALVLPFRLCVALWIFVTVSQQIGISIIVRQRFSAITLIVGVLAFLILLWRLTDFISTFTKDRMTQRGRVSAISVILFVRRAFKIAIIVFGIISVLGVVGVDVNTWFAALGIGGIALALGAQKTVENFVGSVTLIADQPVRVGDFCKVGEVSGTVEQIGIRSTRLRTGERTVVTIPNGDFSSNRIENYAHRDRFLFDPVLEFRKETTPDQVRYLLVELRAILYAHPMVNPDPAKVRFTGFNSASVKIEVYAYINAANFDAFQEVQEDLLLRMMDVVDASGTGFALPSQTVYLTRDKVPAEDKAATTSETVKQWKEENDLQLPGFSEEKIKSIKSTLSYPPEGSALNKDKGATN</sequence>
<feature type="transmembrane region" description="Helical" evidence="8">
    <location>
        <begin position="218"/>
        <end position="239"/>
    </location>
</feature>
<evidence type="ECO:0000259" key="11">
    <source>
        <dbReference type="Pfam" id="PF21088"/>
    </source>
</evidence>
<dbReference type="GO" id="GO:0005886">
    <property type="term" value="C:plasma membrane"/>
    <property type="evidence" value="ECO:0007669"/>
    <property type="project" value="UniProtKB-SubCell"/>
</dbReference>
<feature type="domain" description="Mechanosensitive ion channel MscS" evidence="9">
    <location>
        <begin position="346"/>
        <end position="411"/>
    </location>
</feature>
<dbReference type="InterPro" id="IPR049278">
    <property type="entry name" value="MS_channel_C"/>
</dbReference>
<keyword evidence="5 8" id="KW-1133">Transmembrane helix</keyword>
<dbReference type="Pfam" id="PF21088">
    <property type="entry name" value="MS_channel_1st"/>
    <property type="match status" value="1"/>
</dbReference>
<dbReference type="SUPFAM" id="SSF82689">
    <property type="entry name" value="Mechanosensitive channel protein MscS (YggB), C-terminal domain"/>
    <property type="match status" value="1"/>
</dbReference>
<dbReference type="Gene3D" id="2.30.30.60">
    <property type="match status" value="1"/>
</dbReference>
<feature type="transmembrane region" description="Helical" evidence="8">
    <location>
        <begin position="251"/>
        <end position="272"/>
    </location>
</feature>
<accession>A0A552V4F2</accession>
<evidence type="ECO:0000256" key="2">
    <source>
        <dbReference type="ARBA" id="ARBA00008017"/>
    </source>
</evidence>
<keyword evidence="3" id="KW-1003">Cell membrane</keyword>
<dbReference type="SUPFAM" id="SSF50182">
    <property type="entry name" value="Sm-like ribonucleoproteins"/>
    <property type="match status" value="1"/>
</dbReference>
<evidence type="ECO:0000256" key="6">
    <source>
        <dbReference type="ARBA" id="ARBA00023136"/>
    </source>
</evidence>
<gene>
    <name evidence="12" type="ORF">FMM05_08465</name>
</gene>
<keyword evidence="6 8" id="KW-0472">Membrane</keyword>
<dbReference type="Pfam" id="PF21082">
    <property type="entry name" value="MS_channel_3rd"/>
    <property type="match status" value="1"/>
</dbReference>
<evidence type="ECO:0000256" key="1">
    <source>
        <dbReference type="ARBA" id="ARBA00004651"/>
    </source>
</evidence>
<dbReference type="InterPro" id="IPR006685">
    <property type="entry name" value="MscS_channel_2nd"/>
</dbReference>
<dbReference type="InterPro" id="IPR023408">
    <property type="entry name" value="MscS_beta-dom_sf"/>
</dbReference>
<dbReference type="GO" id="GO:0008381">
    <property type="term" value="F:mechanosensitive monoatomic ion channel activity"/>
    <property type="evidence" value="ECO:0007669"/>
    <property type="project" value="UniProtKB-ARBA"/>
</dbReference>
<feature type="transmembrane region" description="Helical" evidence="8">
    <location>
        <begin position="292"/>
        <end position="319"/>
    </location>
</feature>
<dbReference type="OrthoDB" id="9809206at2"/>
<dbReference type="PANTHER" id="PTHR30566:SF5">
    <property type="entry name" value="MECHANOSENSITIVE ION CHANNEL PROTEIN 1, MITOCHONDRIAL-RELATED"/>
    <property type="match status" value="1"/>
</dbReference>
<dbReference type="Gene3D" id="3.30.70.100">
    <property type="match status" value="1"/>
</dbReference>
<dbReference type="InterPro" id="IPR049142">
    <property type="entry name" value="MS_channel_1st"/>
</dbReference>
<keyword evidence="4 8" id="KW-0812">Transmembrane</keyword>
<evidence type="ECO:0000256" key="8">
    <source>
        <dbReference type="SAM" id="Phobius"/>
    </source>
</evidence>
<comment type="caution">
    <text evidence="12">The sequence shown here is derived from an EMBL/GenBank/DDBJ whole genome shotgun (WGS) entry which is preliminary data.</text>
</comment>
<feature type="domain" description="Mechanosensitive ion channel transmembrane helices 2/3" evidence="11">
    <location>
        <begin position="305"/>
        <end position="344"/>
    </location>
</feature>
<proteinExistence type="inferred from homology"/>
<evidence type="ECO:0000313" key="13">
    <source>
        <dbReference type="Proteomes" id="UP000320643"/>
    </source>
</evidence>
<evidence type="ECO:0000259" key="9">
    <source>
        <dbReference type="Pfam" id="PF00924"/>
    </source>
</evidence>
<evidence type="ECO:0000313" key="12">
    <source>
        <dbReference type="EMBL" id="TRW25327.1"/>
    </source>
</evidence>
<dbReference type="InterPro" id="IPR011066">
    <property type="entry name" value="MscS_channel_C_sf"/>
</dbReference>
<evidence type="ECO:0000256" key="5">
    <source>
        <dbReference type="ARBA" id="ARBA00022989"/>
    </source>
</evidence>
<organism evidence="12 13">
    <name type="scientific">Flavobacterium zepuense</name>
    <dbReference type="NCBI Taxonomy" id="2593302"/>
    <lineage>
        <taxon>Bacteria</taxon>
        <taxon>Pseudomonadati</taxon>
        <taxon>Bacteroidota</taxon>
        <taxon>Flavobacteriia</taxon>
        <taxon>Flavobacteriales</taxon>
        <taxon>Flavobacteriaceae</taxon>
        <taxon>Flavobacterium</taxon>
    </lineage>
</organism>
<dbReference type="EMBL" id="VJVZ01000004">
    <property type="protein sequence ID" value="TRW25327.1"/>
    <property type="molecule type" value="Genomic_DNA"/>
</dbReference>
<dbReference type="Pfam" id="PF00924">
    <property type="entry name" value="MS_channel_2nd"/>
    <property type="match status" value="1"/>
</dbReference>
<dbReference type="RefSeq" id="WP_143372908.1">
    <property type="nucleotide sequence ID" value="NZ_VJVZ01000004.1"/>
</dbReference>
<dbReference type="InterPro" id="IPR010920">
    <property type="entry name" value="LSM_dom_sf"/>
</dbReference>
<evidence type="ECO:0000256" key="3">
    <source>
        <dbReference type="ARBA" id="ARBA00022475"/>
    </source>
</evidence>
<evidence type="ECO:0000256" key="4">
    <source>
        <dbReference type="ARBA" id="ARBA00022692"/>
    </source>
</evidence>
<comment type="subcellular location">
    <subcellularLocation>
        <location evidence="1">Cell membrane</location>
        <topology evidence="1">Multi-pass membrane protein</topology>
    </subcellularLocation>
</comment>
<dbReference type="InterPro" id="IPR011014">
    <property type="entry name" value="MscS_channel_TM-2"/>
</dbReference>
<protein>
    <submittedName>
        <fullName evidence="12">Mechanosensitive ion channel family protein</fullName>
    </submittedName>
</protein>
<dbReference type="AlphaFoldDB" id="A0A552V4F2"/>
<evidence type="ECO:0000259" key="10">
    <source>
        <dbReference type="Pfam" id="PF21082"/>
    </source>
</evidence>
<feature type="compositionally biased region" description="Basic and acidic residues" evidence="7">
    <location>
        <begin position="15"/>
        <end position="30"/>
    </location>
</feature>
<dbReference type="PANTHER" id="PTHR30566">
    <property type="entry name" value="YNAI-RELATED MECHANOSENSITIVE ION CHANNEL"/>
    <property type="match status" value="1"/>
</dbReference>
<feature type="transmembrane region" description="Helical" evidence="8">
    <location>
        <begin position="325"/>
        <end position="343"/>
    </location>
</feature>
<feature type="domain" description="Mechanosensitive ion channel MscS C-terminal" evidence="10">
    <location>
        <begin position="428"/>
        <end position="502"/>
    </location>
</feature>
<name>A0A552V4F2_9FLAO</name>
<feature type="transmembrane region" description="Helical" evidence="8">
    <location>
        <begin position="181"/>
        <end position="206"/>
    </location>
</feature>
<keyword evidence="13" id="KW-1185">Reference proteome</keyword>
<feature type="region of interest" description="Disordered" evidence="7">
    <location>
        <begin position="15"/>
        <end position="37"/>
    </location>
</feature>